<evidence type="ECO:0000256" key="8">
    <source>
        <dbReference type="ARBA" id="ARBA00023170"/>
    </source>
</evidence>
<feature type="transmembrane region" description="Helical" evidence="10">
    <location>
        <begin position="187"/>
        <end position="213"/>
    </location>
</feature>
<keyword evidence="3 10" id="KW-0716">Sensory transduction</keyword>
<evidence type="ECO:0000256" key="1">
    <source>
        <dbReference type="ARBA" id="ARBA00004651"/>
    </source>
</evidence>
<keyword evidence="2" id="KW-1003">Cell membrane</keyword>
<evidence type="ECO:0000256" key="7">
    <source>
        <dbReference type="ARBA" id="ARBA00023136"/>
    </source>
</evidence>
<evidence type="ECO:0000256" key="3">
    <source>
        <dbReference type="ARBA" id="ARBA00022606"/>
    </source>
</evidence>
<feature type="transmembrane region" description="Helical" evidence="10">
    <location>
        <begin position="262"/>
        <end position="286"/>
    </location>
</feature>
<dbReference type="Pfam" id="PF02949">
    <property type="entry name" value="7tm_6"/>
    <property type="match status" value="1"/>
</dbReference>
<feature type="transmembrane region" description="Helical" evidence="10">
    <location>
        <begin position="292"/>
        <end position="315"/>
    </location>
</feature>
<dbReference type="GO" id="GO:0005886">
    <property type="term" value="C:plasma membrane"/>
    <property type="evidence" value="ECO:0007669"/>
    <property type="project" value="UniProtKB-SubCell"/>
</dbReference>
<comment type="caution">
    <text evidence="10">Lacks conserved residue(s) required for the propagation of feature annotation.</text>
</comment>
<evidence type="ECO:0000256" key="2">
    <source>
        <dbReference type="ARBA" id="ARBA00022475"/>
    </source>
</evidence>
<feature type="transmembrane region" description="Helical" evidence="10">
    <location>
        <begin position="31"/>
        <end position="50"/>
    </location>
</feature>
<dbReference type="KEGG" id="dhe:111602654"/>
<dbReference type="GeneID" id="111602654"/>
<comment type="similarity">
    <text evidence="10">Belongs to the insect chemoreceptor superfamily. Heteromeric odorant receptor channel (TC 1.A.69) family.</text>
</comment>
<dbReference type="GO" id="GO:0007165">
    <property type="term" value="P:signal transduction"/>
    <property type="evidence" value="ECO:0007669"/>
    <property type="project" value="UniProtKB-KW"/>
</dbReference>
<keyword evidence="8 10" id="KW-0675">Receptor</keyword>
<evidence type="ECO:0000256" key="6">
    <source>
        <dbReference type="ARBA" id="ARBA00022989"/>
    </source>
</evidence>
<accession>A0A6J1M3Q5</accession>
<keyword evidence="5 10" id="KW-0552">Olfaction</keyword>
<evidence type="ECO:0000313" key="12">
    <source>
        <dbReference type="RefSeq" id="XP_023175595.1"/>
    </source>
</evidence>
<keyword evidence="6 10" id="KW-1133">Transmembrane helix</keyword>
<evidence type="ECO:0000256" key="9">
    <source>
        <dbReference type="ARBA" id="ARBA00023224"/>
    </source>
</evidence>
<dbReference type="PANTHER" id="PTHR21137:SF43">
    <property type="entry name" value="ODORANT RECEPTOR 47A-RELATED"/>
    <property type="match status" value="1"/>
</dbReference>
<dbReference type="AlphaFoldDB" id="A0A6J1M3Q5"/>
<sequence length="389" mass="44747">MARLFQLQENCLLLMGHNMKSFGERSSLHPLGLRHIVSLVFVLSAEYPMLSYVVYNRDDMELITACLSVAFTNLVTVTKIWTFLAYKESFWQMMHSFRQLDTKCKSYSYYAAKYEGYGYVEHGNKLATLLGRAYSISCGFTGLYFMLGPIIKIVTNSWRGVPYERELPMPMKFPFNDVESPGYEFGFVYTLFVTIFVVLYASAVDGLFISFAINLRAHFQALQQDIHLLAFGQEEQLVDKQLADVVEYHVQLLSLSRQLRHIYTPIVFGQFFITSLEVGVIIYQIVTHLDSIMALLVYFSFFCSIMLQLFIYCYGGEIIKVESLRVGVAIQTSTWYLASNKQRRCLIFIMNRSQREVLIKAGFYEASLANFLAILRAAMSFITLIQSIE</sequence>
<dbReference type="GO" id="GO:0005549">
    <property type="term" value="F:odorant binding"/>
    <property type="evidence" value="ECO:0007669"/>
    <property type="project" value="InterPro"/>
</dbReference>
<dbReference type="CTD" id="318778"/>
<keyword evidence="4 10" id="KW-0812">Transmembrane</keyword>
<evidence type="ECO:0000256" key="5">
    <source>
        <dbReference type="ARBA" id="ARBA00022725"/>
    </source>
</evidence>
<dbReference type="InterPro" id="IPR004117">
    <property type="entry name" value="7tm6_olfct_rcpt"/>
</dbReference>
<evidence type="ECO:0000256" key="4">
    <source>
        <dbReference type="ARBA" id="ARBA00022692"/>
    </source>
</evidence>
<name>A0A6J1M3Q5_DROHY</name>
<keyword evidence="9 10" id="KW-0807">Transducer</keyword>
<proteinExistence type="inferred from homology"/>
<dbReference type="RefSeq" id="XP_023175595.1">
    <property type="nucleotide sequence ID" value="XM_023319827.2"/>
</dbReference>
<evidence type="ECO:0000313" key="11">
    <source>
        <dbReference type="Proteomes" id="UP000504633"/>
    </source>
</evidence>
<keyword evidence="11" id="KW-1185">Reference proteome</keyword>
<feature type="transmembrane region" description="Helical" evidence="10">
    <location>
        <begin position="133"/>
        <end position="154"/>
    </location>
</feature>
<reference evidence="12" key="1">
    <citation type="submission" date="2025-08" db="UniProtKB">
        <authorList>
            <consortium name="RefSeq"/>
        </authorList>
    </citation>
    <scope>IDENTIFICATION</scope>
    <source>
        <strain evidence="12">15085-1641.00</strain>
        <tissue evidence="12">Whole body</tissue>
    </source>
</reference>
<dbReference type="OrthoDB" id="6617147at2759"/>
<dbReference type="GO" id="GO:0004984">
    <property type="term" value="F:olfactory receptor activity"/>
    <property type="evidence" value="ECO:0007669"/>
    <property type="project" value="InterPro"/>
</dbReference>
<comment type="subcellular location">
    <subcellularLocation>
        <location evidence="1 10">Cell membrane</location>
        <topology evidence="1 10">Multi-pass membrane protein</topology>
    </subcellularLocation>
</comment>
<protein>
    <recommendedName>
        <fullName evidence="10">Odorant receptor</fullName>
    </recommendedName>
</protein>
<dbReference type="OMA" id="LQEYCLR"/>
<dbReference type="PANTHER" id="PTHR21137">
    <property type="entry name" value="ODORANT RECEPTOR"/>
    <property type="match status" value="1"/>
</dbReference>
<evidence type="ECO:0000256" key="10">
    <source>
        <dbReference type="RuleBase" id="RU351113"/>
    </source>
</evidence>
<gene>
    <name evidence="12" type="primary">LOC111602654</name>
</gene>
<feature type="transmembrane region" description="Helical" evidence="10">
    <location>
        <begin position="62"/>
        <end position="86"/>
    </location>
</feature>
<organism evidence="11 12">
    <name type="scientific">Drosophila hydei</name>
    <name type="common">Fruit fly</name>
    <dbReference type="NCBI Taxonomy" id="7224"/>
    <lineage>
        <taxon>Eukaryota</taxon>
        <taxon>Metazoa</taxon>
        <taxon>Ecdysozoa</taxon>
        <taxon>Arthropoda</taxon>
        <taxon>Hexapoda</taxon>
        <taxon>Insecta</taxon>
        <taxon>Pterygota</taxon>
        <taxon>Neoptera</taxon>
        <taxon>Endopterygota</taxon>
        <taxon>Diptera</taxon>
        <taxon>Brachycera</taxon>
        <taxon>Muscomorpha</taxon>
        <taxon>Ephydroidea</taxon>
        <taxon>Drosophilidae</taxon>
        <taxon>Drosophila</taxon>
    </lineage>
</organism>
<keyword evidence="7 10" id="KW-0472">Membrane</keyword>
<dbReference type="Proteomes" id="UP000504633">
    <property type="component" value="Unplaced"/>
</dbReference>